<feature type="compositionally biased region" description="Basic and acidic residues" evidence="1">
    <location>
        <begin position="568"/>
        <end position="578"/>
    </location>
</feature>
<feature type="domain" description="Retrotransposon gag" evidence="2">
    <location>
        <begin position="257"/>
        <end position="337"/>
    </location>
</feature>
<comment type="caution">
    <text evidence="3">The sequence shown here is derived from an EMBL/GenBank/DDBJ whole genome shotgun (WGS) entry which is preliminary data.</text>
</comment>
<name>A0A438HTV3_VITVI</name>
<feature type="compositionally biased region" description="Gly residues" evidence="1">
    <location>
        <begin position="705"/>
        <end position="719"/>
    </location>
</feature>
<proteinExistence type="predicted"/>
<dbReference type="InterPro" id="IPR005162">
    <property type="entry name" value="Retrotrans_gag_dom"/>
</dbReference>
<evidence type="ECO:0000313" key="3">
    <source>
        <dbReference type="EMBL" id="RVW87904.1"/>
    </source>
</evidence>
<evidence type="ECO:0000256" key="1">
    <source>
        <dbReference type="SAM" id="MobiDB-lite"/>
    </source>
</evidence>
<evidence type="ECO:0000313" key="4">
    <source>
        <dbReference type="Proteomes" id="UP000288805"/>
    </source>
</evidence>
<feature type="region of interest" description="Disordered" evidence="1">
    <location>
        <begin position="688"/>
        <end position="723"/>
    </location>
</feature>
<dbReference type="PANTHER" id="PTHR33437:SF2">
    <property type="entry name" value="OS06G0361200 PROTEIN"/>
    <property type="match status" value="1"/>
</dbReference>
<dbReference type="AlphaFoldDB" id="A0A438HTV3"/>
<evidence type="ECO:0000259" key="2">
    <source>
        <dbReference type="Pfam" id="PF03732"/>
    </source>
</evidence>
<organism evidence="3 4">
    <name type="scientific">Vitis vinifera</name>
    <name type="common">Grape</name>
    <dbReference type="NCBI Taxonomy" id="29760"/>
    <lineage>
        <taxon>Eukaryota</taxon>
        <taxon>Viridiplantae</taxon>
        <taxon>Streptophyta</taxon>
        <taxon>Embryophyta</taxon>
        <taxon>Tracheophyta</taxon>
        <taxon>Spermatophyta</taxon>
        <taxon>Magnoliopsida</taxon>
        <taxon>eudicotyledons</taxon>
        <taxon>Gunneridae</taxon>
        <taxon>Pentapetalae</taxon>
        <taxon>rosids</taxon>
        <taxon>Vitales</taxon>
        <taxon>Vitaceae</taxon>
        <taxon>Viteae</taxon>
        <taxon>Vitis</taxon>
    </lineage>
</organism>
<dbReference type="Proteomes" id="UP000288805">
    <property type="component" value="Unassembled WGS sequence"/>
</dbReference>
<accession>A0A438HTV3</accession>
<gene>
    <name evidence="3" type="ORF">CK203_039757</name>
</gene>
<feature type="region of interest" description="Disordered" evidence="1">
    <location>
        <begin position="568"/>
        <end position="594"/>
    </location>
</feature>
<dbReference type="Pfam" id="PF03732">
    <property type="entry name" value="Retrotrans_gag"/>
    <property type="match status" value="1"/>
</dbReference>
<dbReference type="EMBL" id="QGNW01000179">
    <property type="protein sequence ID" value="RVW87904.1"/>
    <property type="molecule type" value="Genomic_DNA"/>
</dbReference>
<feature type="compositionally biased region" description="Polar residues" evidence="1">
    <location>
        <begin position="99"/>
        <end position="117"/>
    </location>
</feature>
<dbReference type="PANTHER" id="PTHR33437">
    <property type="entry name" value="OS06G0361200 PROTEIN"/>
    <property type="match status" value="1"/>
</dbReference>
<protein>
    <recommendedName>
        <fullName evidence="2">Retrotransposon gag domain-containing protein</fullName>
    </recommendedName>
</protein>
<sequence length="801" mass="91346">MAPKRTQVVHVNKGNDKIVIAQSTHDTTTGLMTRSKAKSTSSLSTKQTSESACLLKLVRTHDEHQPLITLASLGPKSHSPRSRGKLSSTLRDFGDKSPCSVTDANSSTGSYSGSPTRMSKEENYSNRFDFFTYPFSMTMSVTAAGTTSIEEQLAKMARAIAKLTKTVEEKDMQIASLINKDMITNTIRVQYGGPSQSTLMYSKPYTKRIDNLRMPMGYQPPKFQSFDGKGNPKQHVAHFVETCNNAGTNGDLLVKQFFRSLRGNAFDWYIDLALECIDSWDQMKHEFLNRFYSTRQTVSMMELTNTKQWKDEPVVNYINRWRSLSLDCRDRLSEESMTVNATLTRDKKKEVKETKPTQENERCRFTLKELEEKRYLFPNSDVPSMLEDLLQKKIIELPECKRPKEMGRVNDPNYCHYHRIVSHPVEKCFILKELIMKLAKQGIIHLDLDEVVESNHAIVTFGSLDPVSLHVPLKKLEACANTIQCESLKPKQTQVSCQDSLLHLCSDNKLMSYEEKDWTLVTRRRPHKKQESHPYPNLLKKEQQYFPPEFFNRGMVTSTHMISCHEISKEDESGKDEENAFGAKPSKTKEDDEGRHDLDWMSIHHHNIQRWEARYDHLAKVEATSTSYGYNHPYMVWYRSITRLFLTPHGSSWEIVNRNLQQIHLWTSPNTLNIERQSSDEKIVMKDGGVRTRGGGVRTKSGGVQTRGGGVRTRGGGVQTKGRDDVGTSFIQKLLHSYIDGSSFHIPMSSSIEVSFTPPTTPLIALSPQSLGHPFRDYVATQMQYFPTPLVEQQGEDQVQD</sequence>
<feature type="region of interest" description="Disordered" evidence="1">
    <location>
        <begin position="72"/>
        <end position="119"/>
    </location>
</feature>
<reference evidence="3 4" key="1">
    <citation type="journal article" date="2018" name="PLoS Genet.">
        <title>Population sequencing reveals clonal diversity and ancestral inbreeding in the grapevine cultivar Chardonnay.</title>
        <authorList>
            <person name="Roach M.J."/>
            <person name="Johnson D.L."/>
            <person name="Bohlmann J."/>
            <person name="van Vuuren H.J."/>
            <person name="Jones S.J."/>
            <person name="Pretorius I.S."/>
            <person name="Schmidt S.A."/>
            <person name="Borneman A.R."/>
        </authorList>
    </citation>
    <scope>NUCLEOTIDE SEQUENCE [LARGE SCALE GENOMIC DNA]</scope>
    <source>
        <strain evidence="4">cv. Chardonnay</strain>
        <tissue evidence="3">Leaf</tissue>
    </source>
</reference>